<feature type="transmembrane region" description="Helical" evidence="2">
    <location>
        <begin position="143"/>
        <end position="163"/>
    </location>
</feature>
<evidence type="ECO:0000313" key="3">
    <source>
        <dbReference type="EMBL" id="MCP2264644.1"/>
    </source>
</evidence>
<feature type="transmembrane region" description="Helical" evidence="2">
    <location>
        <begin position="111"/>
        <end position="131"/>
    </location>
</feature>
<dbReference type="EMBL" id="JAMTCS010000005">
    <property type="protein sequence ID" value="MCP2264644.1"/>
    <property type="molecule type" value="Genomic_DNA"/>
</dbReference>
<comment type="caution">
    <text evidence="3">The sequence shown here is derived from an EMBL/GenBank/DDBJ whole genome shotgun (WGS) entry which is preliminary data.</text>
</comment>
<evidence type="ECO:0000256" key="1">
    <source>
        <dbReference type="SAM" id="MobiDB-lite"/>
    </source>
</evidence>
<keyword evidence="2" id="KW-1133">Transmembrane helix</keyword>
<accession>A0A9X2G0L8</accession>
<sequence length="389" mass="44404">MGYVALEAWLGSLVSLWSWSLLKETIVWFFVTGFVLLLNISKVTKERHYIRNRIGAVVGISVFLEFLTNLFVLPLVAELLLQPFVAVVAVVGVVAARKAEHRQAKRLTEGILAIIGIGLLAYNIQQIIVGWNELDGRAILLELALPIWMTVGLLPFLYALSLYSNYELAFGWIEFDNKGTRRSRVRAKIVLIVRLNIRGKTVHHFDIYWGKQIAETPSFKAAWNVVSRFHQAQKDRKERREAKEQAAADEQERLKRYAGVDGTDDRGRRLDRREFKETTATLQRLSMWQRGWYINQGGRYRKRVLAFLDGEQDRHGLPASHGITMKIREDGQAWYAWRRTVSGWCFAIGAAGPPPDQWEYDGAEPPSGFPGEDPAWGDGALSYRETSNW</sequence>
<reference evidence="3" key="1">
    <citation type="submission" date="2022-06" db="EMBL/GenBank/DDBJ databases">
        <title>Genomic Encyclopedia of Archaeal and Bacterial Type Strains, Phase II (KMG-II): from individual species to whole genera.</title>
        <authorList>
            <person name="Goeker M."/>
        </authorList>
    </citation>
    <scope>NUCLEOTIDE SEQUENCE</scope>
    <source>
        <strain evidence="3">DSM 26652</strain>
    </source>
</reference>
<organism evidence="3 4">
    <name type="scientific">Promicromonospora thailandica</name>
    <dbReference type="NCBI Taxonomy" id="765201"/>
    <lineage>
        <taxon>Bacteria</taxon>
        <taxon>Bacillati</taxon>
        <taxon>Actinomycetota</taxon>
        <taxon>Actinomycetes</taxon>
        <taxon>Micrococcales</taxon>
        <taxon>Promicromonosporaceae</taxon>
        <taxon>Promicromonospora</taxon>
    </lineage>
</organism>
<feature type="region of interest" description="Disordered" evidence="1">
    <location>
        <begin position="355"/>
        <end position="389"/>
    </location>
</feature>
<evidence type="ECO:0000256" key="2">
    <source>
        <dbReference type="SAM" id="Phobius"/>
    </source>
</evidence>
<dbReference type="Proteomes" id="UP001139493">
    <property type="component" value="Unassembled WGS sequence"/>
</dbReference>
<name>A0A9X2G0L8_9MICO</name>
<evidence type="ECO:0000313" key="4">
    <source>
        <dbReference type="Proteomes" id="UP001139493"/>
    </source>
</evidence>
<keyword evidence="2" id="KW-0472">Membrane</keyword>
<gene>
    <name evidence="3" type="ORF">APR03_001982</name>
</gene>
<keyword evidence="2" id="KW-0812">Transmembrane</keyword>
<proteinExistence type="predicted"/>
<feature type="transmembrane region" description="Helical" evidence="2">
    <location>
        <begin position="54"/>
        <end position="73"/>
    </location>
</feature>
<protein>
    <submittedName>
        <fullName evidence="3">Uncharacterized protein</fullName>
    </submittedName>
</protein>
<feature type="transmembrane region" description="Helical" evidence="2">
    <location>
        <begin position="79"/>
        <end position="99"/>
    </location>
</feature>
<dbReference type="AlphaFoldDB" id="A0A9X2G0L8"/>
<keyword evidence="4" id="KW-1185">Reference proteome</keyword>
<feature type="transmembrane region" description="Helical" evidence="2">
    <location>
        <begin position="25"/>
        <end position="42"/>
    </location>
</feature>